<feature type="chain" id="PRO_5017990621" description="Integrating conjugative element protein" evidence="1">
    <location>
        <begin position="20"/>
        <end position="138"/>
    </location>
</feature>
<dbReference type="AlphaFoldDB" id="A0A3G7U573"/>
<proteinExistence type="predicted"/>
<feature type="signal peptide" evidence="1">
    <location>
        <begin position="1"/>
        <end position="19"/>
    </location>
</feature>
<sequence length="138" mass="14537">MKHFALLLALLAPSLVSGAALDDAPTVPYDEAALLPIHSPSLRPGPVAPRAINLPGITALFLIGDNPRSHAWLQQRLPDLQRLGAAGLVVNVESANALQALRERAPGLSLTPVPGDDLAQRLGLTHYPLLITATAIEQ</sequence>
<gene>
    <name evidence="2" type="ORF">C4K03_2370</name>
</gene>
<protein>
    <recommendedName>
        <fullName evidence="4">Integrating conjugative element protein</fullName>
    </recommendedName>
</protein>
<name>A0A3G7U573_9PSED</name>
<reference evidence="2 3" key="1">
    <citation type="submission" date="2018-03" db="EMBL/GenBank/DDBJ databases">
        <title>Diversity of phytobeneficial traits revealed by whole-genome analysis of worldwide-isolated phenazine-producing Pseudomonas spp.</title>
        <authorList>
            <person name="Biessy A."/>
            <person name="Novinscak A."/>
            <person name="Blom J."/>
            <person name="Leger G."/>
            <person name="Thomashow L.S."/>
            <person name="Cazorla F.M."/>
            <person name="Josic D."/>
            <person name="Filion M."/>
        </authorList>
    </citation>
    <scope>NUCLEOTIDE SEQUENCE [LARGE SCALE GENOMIC DNA]</scope>
    <source>
        <strain evidence="2 3">30B</strain>
    </source>
</reference>
<dbReference type="InterPro" id="IPR021300">
    <property type="entry name" value="Integr_conj_element_PFL4695"/>
</dbReference>
<evidence type="ECO:0008006" key="4">
    <source>
        <dbReference type="Google" id="ProtNLM"/>
    </source>
</evidence>
<organism evidence="2 3">
    <name type="scientific">Pseudomonas synxantha</name>
    <dbReference type="NCBI Taxonomy" id="47883"/>
    <lineage>
        <taxon>Bacteria</taxon>
        <taxon>Pseudomonadati</taxon>
        <taxon>Pseudomonadota</taxon>
        <taxon>Gammaproteobacteria</taxon>
        <taxon>Pseudomonadales</taxon>
        <taxon>Pseudomonadaceae</taxon>
        <taxon>Pseudomonas</taxon>
    </lineage>
</organism>
<dbReference type="Proteomes" id="UP000268696">
    <property type="component" value="Chromosome"/>
</dbReference>
<dbReference type="EMBL" id="CP027754">
    <property type="protein sequence ID" value="AZE54525.1"/>
    <property type="molecule type" value="Genomic_DNA"/>
</dbReference>
<evidence type="ECO:0000256" key="1">
    <source>
        <dbReference type="SAM" id="SignalP"/>
    </source>
</evidence>
<evidence type="ECO:0000313" key="2">
    <source>
        <dbReference type="EMBL" id="AZE54525.1"/>
    </source>
</evidence>
<accession>A0A3G7U573</accession>
<dbReference type="Pfam" id="PF11072">
    <property type="entry name" value="DUF2859"/>
    <property type="match status" value="1"/>
</dbReference>
<dbReference type="NCBIfam" id="TIGR03765">
    <property type="entry name" value="ICE_PFL_4695"/>
    <property type="match status" value="1"/>
</dbReference>
<keyword evidence="1" id="KW-0732">Signal</keyword>
<dbReference type="RefSeq" id="WP_124377313.1">
    <property type="nucleotide sequence ID" value="NZ_CP027754.1"/>
</dbReference>
<evidence type="ECO:0000313" key="3">
    <source>
        <dbReference type="Proteomes" id="UP000268696"/>
    </source>
</evidence>